<comment type="subcellular location">
    <subcellularLocation>
        <location evidence="1">Secreted</location>
    </subcellularLocation>
</comment>
<dbReference type="SUPFAM" id="SSF53474">
    <property type="entry name" value="alpha/beta-Hydrolases"/>
    <property type="match status" value="1"/>
</dbReference>
<reference evidence="11 12" key="1">
    <citation type="journal article" date="2015" name="Genome Biol.">
        <title>Comparative genomics of Steinernema reveals deeply conserved gene regulatory networks.</title>
        <authorList>
            <person name="Dillman A.R."/>
            <person name="Macchietto M."/>
            <person name="Porter C.F."/>
            <person name="Rogers A."/>
            <person name="Williams B."/>
            <person name="Antoshechkin I."/>
            <person name="Lee M.M."/>
            <person name="Goodwin Z."/>
            <person name="Lu X."/>
            <person name="Lewis E.E."/>
            <person name="Goodrich-Blair H."/>
            <person name="Stock S.P."/>
            <person name="Adams B.J."/>
            <person name="Sternberg P.W."/>
            <person name="Mortazavi A."/>
        </authorList>
    </citation>
    <scope>NUCLEOTIDE SEQUENCE [LARGE SCALE GENOMIC DNA]</scope>
    <source>
        <strain evidence="11 12">ALL</strain>
    </source>
</reference>
<gene>
    <name evidence="11" type="ORF">L596_030259</name>
</gene>
<keyword evidence="6 10" id="KW-0732">Signal</keyword>
<dbReference type="OrthoDB" id="443318at2759"/>
<name>A0A4U5LS74_STECR</name>
<dbReference type="GO" id="GO:0004185">
    <property type="term" value="F:serine-type carboxypeptidase activity"/>
    <property type="evidence" value="ECO:0007669"/>
    <property type="project" value="UniProtKB-UniRule"/>
</dbReference>
<dbReference type="GO" id="GO:0005576">
    <property type="term" value="C:extracellular region"/>
    <property type="evidence" value="ECO:0007669"/>
    <property type="project" value="UniProtKB-SubCell"/>
</dbReference>
<dbReference type="STRING" id="34508.A0A4U5LS74"/>
<dbReference type="InterPro" id="IPR001563">
    <property type="entry name" value="Peptidase_S10"/>
</dbReference>
<keyword evidence="7 10" id="KW-0378">Hydrolase</keyword>
<protein>
    <recommendedName>
        <fullName evidence="10">Carboxypeptidase</fullName>
        <ecNumber evidence="10">3.4.16.-</ecNumber>
    </recommendedName>
</protein>
<evidence type="ECO:0000256" key="8">
    <source>
        <dbReference type="ARBA" id="ARBA00023180"/>
    </source>
</evidence>
<dbReference type="Proteomes" id="UP000298663">
    <property type="component" value="Unassembled WGS sequence"/>
</dbReference>
<keyword evidence="12" id="KW-1185">Reference proteome</keyword>
<dbReference type="FunFam" id="3.40.50.1820:FF:000075">
    <property type="entry name" value="Carboxypeptidase"/>
    <property type="match status" value="1"/>
</dbReference>
<evidence type="ECO:0000256" key="3">
    <source>
        <dbReference type="ARBA" id="ARBA00022525"/>
    </source>
</evidence>
<comment type="function">
    <text evidence="9">May be involved in vascular wall and kidney homeostasis.</text>
</comment>
<dbReference type="EC" id="3.4.16.-" evidence="10"/>
<accession>A0A4U5LS74</accession>
<reference evidence="11 12" key="2">
    <citation type="journal article" date="2019" name="G3 (Bethesda)">
        <title>Hybrid Assembly of the Genome of the Entomopathogenic Nematode Steinernema carpocapsae Identifies the X-Chromosome.</title>
        <authorList>
            <person name="Serra L."/>
            <person name="Macchietto M."/>
            <person name="Macias-Munoz A."/>
            <person name="McGill C.J."/>
            <person name="Rodriguez I.M."/>
            <person name="Rodriguez B."/>
            <person name="Murad R."/>
            <person name="Mortazavi A."/>
        </authorList>
    </citation>
    <scope>NUCLEOTIDE SEQUENCE [LARGE SCALE GENOMIC DNA]</scope>
    <source>
        <strain evidence="11 12">ALL</strain>
    </source>
</reference>
<evidence type="ECO:0000256" key="6">
    <source>
        <dbReference type="ARBA" id="ARBA00022729"/>
    </source>
</evidence>
<evidence type="ECO:0000313" key="12">
    <source>
        <dbReference type="Proteomes" id="UP000298663"/>
    </source>
</evidence>
<organism evidence="11 12">
    <name type="scientific">Steinernema carpocapsae</name>
    <name type="common">Entomopathogenic nematode</name>
    <dbReference type="NCBI Taxonomy" id="34508"/>
    <lineage>
        <taxon>Eukaryota</taxon>
        <taxon>Metazoa</taxon>
        <taxon>Ecdysozoa</taxon>
        <taxon>Nematoda</taxon>
        <taxon>Chromadorea</taxon>
        <taxon>Rhabditida</taxon>
        <taxon>Tylenchina</taxon>
        <taxon>Panagrolaimomorpha</taxon>
        <taxon>Strongyloidoidea</taxon>
        <taxon>Steinernematidae</taxon>
        <taxon>Steinernema</taxon>
    </lineage>
</organism>
<proteinExistence type="inferred from homology"/>
<evidence type="ECO:0000256" key="5">
    <source>
        <dbReference type="ARBA" id="ARBA00022670"/>
    </source>
</evidence>
<dbReference type="InterPro" id="IPR018202">
    <property type="entry name" value="Ser_caboxypep_ser_AS"/>
</dbReference>
<evidence type="ECO:0000256" key="2">
    <source>
        <dbReference type="ARBA" id="ARBA00009431"/>
    </source>
</evidence>
<dbReference type="EMBL" id="AZBU02000013">
    <property type="protein sequence ID" value="TKR58872.1"/>
    <property type="molecule type" value="Genomic_DNA"/>
</dbReference>
<dbReference type="PANTHER" id="PTHR11802">
    <property type="entry name" value="SERINE PROTEASE FAMILY S10 SERINE CARBOXYPEPTIDASE"/>
    <property type="match status" value="1"/>
</dbReference>
<dbReference type="PRINTS" id="PR00724">
    <property type="entry name" value="CRBOXYPTASEC"/>
</dbReference>
<dbReference type="Gene3D" id="3.40.50.1820">
    <property type="entry name" value="alpha/beta hydrolase"/>
    <property type="match status" value="1"/>
</dbReference>
<comment type="similarity">
    <text evidence="2 10">Belongs to the peptidase S10 family.</text>
</comment>
<evidence type="ECO:0000256" key="7">
    <source>
        <dbReference type="ARBA" id="ARBA00022801"/>
    </source>
</evidence>
<evidence type="ECO:0000256" key="4">
    <source>
        <dbReference type="ARBA" id="ARBA00022645"/>
    </source>
</evidence>
<feature type="chain" id="PRO_5021043071" description="Carboxypeptidase" evidence="10">
    <location>
        <begin position="20"/>
        <end position="446"/>
    </location>
</feature>
<dbReference type="PROSITE" id="PS00131">
    <property type="entry name" value="CARBOXYPEPT_SER_SER"/>
    <property type="match status" value="1"/>
</dbReference>
<dbReference type="PANTHER" id="PTHR11802:SF3">
    <property type="entry name" value="RETINOID-INDUCIBLE SERINE CARBOXYPEPTIDASE"/>
    <property type="match status" value="1"/>
</dbReference>
<keyword evidence="4 10" id="KW-0121">Carboxypeptidase</keyword>
<evidence type="ECO:0000313" key="11">
    <source>
        <dbReference type="EMBL" id="TKR58872.1"/>
    </source>
</evidence>
<comment type="caution">
    <text evidence="11">The sequence shown here is derived from an EMBL/GenBank/DDBJ whole genome shotgun (WGS) entry which is preliminary data.</text>
</comment>
<dbReference type="GO" id="GO:0006508">
    <property type="term" value="P:proteolysis"/>
    <property type="evidence" value="ECO:0007669"/>
    <property type="project" value="UniProtKB-KW"/>
</dbReference>
<dbReference type="Pfam" id="PF00450">
    <property type="entry name" value="Peptidase_S10"/>
    <property type="match status" value="1"/>
</dbReference>
<feature type="signal peptide" evidence="10">
    <location>
        <begin position="1"/>
        <end position="19"/>
    </location>
</feature>
<evidence type="ECO:0000256" key="9">
    <source>
        <dbReference type="ARBA" id="ARBA00055847"/>
    </source>
</evidence>
<dbReference type="AlphaFoldDB" id="A0A4U5LS74"/>
<sequence length="446" mass="50991">MQWFPLLFALLLPCSFTLSYKEKWGYVPVRPKANLFWWHYYTDDTERPLVLWLQGGPGASGVGFGNFEEIGPVDWHNRTREHSWLEKADLLFIDNPVGTGFSFTTDPNGYTKNIDEICDDLLAFFKFWGPRHVSATNKPFYIFSESYGGKMTAAFGDLLYKKIQSGEVKMNFKGVALGDSWISPADYVNSWGEYLYAFSFMGDNDLVIYNRQAEKCQKLVDQNRWSEATDCWGSAENVVESLTKDVSFYNVMDVSGIKQANSAKFGSVRGTSLYFYGKPKSSHVNLNGLLGRRKSLAKARQSGSLEEFMNNEVRQKLRIIPESVRWTESSFEVFQNQQGDFMKPVIHNVDSLLTHEDIKVVVFNGQLDLICDVMGTEKWMSKLQWPHLTDFAKRDREAFFTEGGQFAGYSKRLKNLEFYSVFKAGHMVPLDNAEGGMKMLEMILNA</sequence>
<keyword evidence="5 10" id="KW-0645">Protease</keyword>
<evidence type="ECO:0000256" key="1">
    <source>
        <dbReference type="ARBA" id="ARBA00004613"/>
    </source>
</evidence>
<keyword evidence="8" id="KW-0325">Glycoprotein</keyword>
<dbReference type="InterPro" id="IPR029058">
    <property type="entry name" value="AB_hydrolase_fold"/>
</dbReference>
<keyword evidence="3" id="KW-0964">Secreted</keyword>
<evidence type="ECO:0000256" key="10">
    <source>
        <dbReference type="RuleBase" id="RU361156"/>
    </source>
</evidence>